<comment type="function">
    <text evidence="2">Pyridoxal 5'-phosphate (PLP)-binding protein, which is involved in PLP homeostasis.</text>
</comment>
<reference evidence="6" key="1">
    <citation type="journal article" date="2020" name="mSystems">
        <title>Genome- and Community-Level Interaction Insights into Carbon Utilization and Element Cycling Functions of Hydrothermarchaeota in Hydrothermal Sediment.</title>
        <authorList>
            <person name="Zhou Z."/>
            <person name="Liu Y."/>
            <person name="Xu W."/>
            <person name="Pan J."/>
            <person name="Luo Z.H."/>
            <person name="Li M."/>
        </authorList>
    </citation>
    <scope>NUCLEOTIDE SEQUENCE [LARGE SCALE GENOMIC DNA]</scope>
    <source>
        <strain evidence="6">HyVt-533</strain>
    </source>
</reference>
<dbReference type="InterPro" id="IPR011078">
    <property type="entry name" value="PyrdxlP_homeostasis"/>
</dbReference>
<keyword evidence="1 2" id="KW-0663">Pyridoxal phosphate</keyword>
<dbReference type="SUPFAM" id="SSF51419">
    <property type="entry name" value="PLP-binding barrel"/>
    <property type="match status" value="1"/>
</dbReference>
<evidence type="ECO:0000313" key="6">
    <source>
        <dbReference type="EMBL" id="HHI97681.1"/>
    </source>
</evidence>
<dbReference type="PANTHER" id="PTHR10146:SF14">
    <property type="entry name" value="PYRIDOXAL PHOSPHATE HOMEOSTASIS PROTEIN"/>
    <property type="match status" value="1"/>
</dbReference>
<evidence type="ECO:0000256" key="1">
    <source>
        <dbReference type="ARBA" id="ARBA00022898"/>
    </source>
</evidence>
<protein>
    <recommendedName>
        <fullName evidence="2">Pyridoxal phosphate homeostasis protein</fullName>
        <shortName evidence="2">PLP homeostasis protein</shortName>
    </recommendedName>
</protein>
<dbReference type="HAMAP" id="MF_02087">
    <property type="entry name" value="PLP_homeostasis"/>
    <property type="match status" value="1"/>
</dbReference>
<dbReference type="FunFam" id="3.20.20.10:FF:000018">
    <property type="entry name" value="Pyridoxal phosphate homeostasis protein"/>
    <property type="match status" value="1"/>
</dbReference>
<dbReference type="AlphaFoldDB" id="A0A7V5U367"/>
<dbReference type="Gene3D" id="3.20.20.10">
    <property type="entry name" value="Alanine racemase"/>
    <property type="match status" value="1"/>
</dbReference>
<evidence type="ECO:0000256" key="3">
    <source>
        <dbReference type="PIRSR" id="PIRSR004848-1"/>
    </source>
</evidence>
<evidence type="ECO:0000256" key="2">
    <source>
        <dbReference type="HAMAP-Rule" id="MF_02087"/>
    </source>
</evidence>
<accession>A0A7V5U367</accession>
<feature type="domain" description="Alanine racemase N-terminal" evidence="5">
    <location>
        <begin position="35"/>
        <end position="228"/>
    </location>
</feature>
<name>A0A7V5U367_9BACT</name>
<comment type="cofactor">
    <cofactor evidence="3">
        <name>pyridoxal 5'-phosphate</name>
        <dbReference type="ChEBI" id="CHEBI:597326"/>
    </cofactor>
</comment>
<dbReference type="PANTHER" id="PTHR10146">
    <property type="entry name" value="PROLINE SYNTHETASE CO-TRANSCRIBED BACTERIAL HOMOLOG PROTEIN"/>
    <property type="match status" value="1"/>
</dbReference>
<dbReference type="Pfam" id="PF01168">
    <property type="entry name" value="Ala_racemase_N"/>
    <property type="match status" value="1"/>
</dbReference>
<dbReference type="InterPro" id="IPR001608">
    <property type="entry name" value="Ala_racemase_N"/>
</dbReference>
<comment type="similarity">
    <text evidence="2 4">Belongs to the pyridoxal phosphate-binding protein YggS/PROSC family.</text>
</comment>
<dbReference type="NCBIfam" id="TIGR00044">
    <property type="entry name" value="YggS family pyridoxal phosphate-dependent enzyme"/>
    <property type="match status" value="1"/>
</dbReference>
<dbReference type="PIRSF" id="PIRSF004848">
    <property type="entry name" value="YBL036c_PLPDEIII"/>
    <property type="match status" value="1"/>
</dbReference>
<proteinExistence type="inferred from homology"/>
<dbReference type="GO" id="GO:0030170">
    <property type="term" value="F:pyridoxal phosphate binding"/>
    <property type="evidence" value="ECO:0007669"/>
    <property type="project" value="UniProtKB-UniRule"/>
</dbReference>
<sequence length="229" mass="25647">MSIKERLEKIKERVFEACLRAGRKPEEVRILGAAKKQSAEKIREAFAAGLTLIGENYVQEAQKKKELLADLPLEWHLIGALQTNKARHAVKIFDLIETVDRPAIARELAKRAAKIGRRLPVLIEVNVGGEETKAGVEPEGLEALCEEILALKSLELRGLMTIPPFRPRPEEVRPYFAKLRELLAKMQQKFPEAPLKELSMGMSHDFEIAVEEGATIVRVGTALFGPRPQ</sequence>
<feature type="modified residue" description="N6-(pyridoxal phosphate)lysine" evidence="2 3">
    <location>
        <position position="35"/>
    </location>
</feature>
<dbReference type="CDD" id="cd00635">
    <property type="entry name" value="PLPDE_III_YBL036c_like"/>
    <property type="match status" value="1"/>
</dbReference>
<dbReference type="EMBL" id="DROK01000221">
    <property type="protein sequence ID" value="HHI97681.1"/>
    <property type="molecule type" value="Genomic_DNA"/>
</dbReference>
<gene>
    <name evidence="6" type="ORF">ENJ96_07485</name>
</gene>
<evidence type="ECO:0000259" key="5">
    <source>
        <dbReference type="Pfam" id="PF01168"/>
    </source>
</evidence>
<comment type="caution">
    <text evidence="6">The sequence shown here is derived from an EMBL/GenBank/DDBJ whole genome shotgun (WGS) entry which is preliminary data.</text>
</comment>
<dbReference type="Proteomes" id="UP000886101">
    <property type="component" value="Unassembled WGS sequence"/>
</dbReference>
<organism evidence="6">
    <name type="scientific">Thermodesulfatator atlanticus</name>
    <dbReference type="NCBI Taxonomy" id="501497"/>
    <lineage>
        <taxon>Bacteria</taxon>
        <taxon>Pseudomonadati</taxon>
        <taxon>Thermodesulfobacteriota</taxon>
        <taxon>Thermodesulfobacteria</taxon>
        <taxon>Thermodesulfobacteriales</taxon>
        <taxon>Thermodesulfatatoraceae</taxon>
        <taxon>Thermodesulfatator</taxon>
    </lineage>
</organism>
<dbReference type="InterPro" id="IPR029066">
    <property type="entry name" value="PLP-binding_barrel"/>
</dbReference>
<evidence type="ECO:0000256" key="4">
    <source>
        <dbReference type="RuleBase" id="RU004514"/>
    </source>
</evidence>